<evidence type="ECO:0000256" key="1">
    <source>
        <dbReference type="SAM" id="MobiDB-lite"/>
    </source>
</evidence>
<feature type="region of interest" description="Disordered" evidence="1">
    <location>
        <begin position="1"/>
        <end position="25"/>
    </location>
</feature>
<evidence type="ECO:0000256" key="2">
    <source>
        <dbReference type="SAM" id="Phobius"/>
    </source>
</evidence>
<evidence type="ECO:0000313" key="3">
    <source>
        <dbReference type="EMBL" id="KIZ05938.1"/>
    </source>
</evidence>
<dbReference type="KEGG" id="mng:MNEG_2030"/>
<dbReference type="Proteomes" id="UP000054498">
    <property type="component" value="Unassembled WGS sequence"/>
</dbReference>
<dbReference type="AlphaFoldDB" id="A0A0D2K6G5"/>
<keyword evidence="4" id="KW-1185">Reference proteome</keyword>
<feature type="non-terminal residue" evidence="3">
    <location>
        <position position="83"/>
    </location>
</feature>
<accession>A0A0D2K6G5</accession>
<dbReference type="RefSeq" id="XP_013904957.1">
    <property type="nucleotide sequence ID" value="XM_014049503.1"/>
</dbReference>
<protein>
    <submittedName>
        <fullName evidence="3">Uncharacterized protein</fullName>
    </submittedName>
</protein>
<feature type="compositionally biased region" description="Basic and acidic residues" evidence="1">
    <location>
        <begin position="1"/>
        <end position="20"/>
    </location>
</feature>
<dbReference type="EMBL" id="KK100438">
    <property type="protein sequence ID" value="KIZ05938.1"/>
    <property type="molecule type" value="Genomic_DNA"/>
</dbReference>
<dbReference type="GeneID" id="25734908"/>
<organism evidence="3 4">
    <name type="scientific">Monoraphidium neglectum</name>
    <dbReference type="NCBI Taxonomy" id="145388"/>
    <lineage>
        <taxon>Eukaryota</taxon>
        <taxon>Viridiplantae</taxon>
        <taxon>Chlorophyta</taxon>
        <taxon>core chlorophytes</taxon>
        <taxon>Chlorophyceae</taxon>
        <taxon>CS clade</taxon>
        <taxon>Sphaeropleales</taxon>
        <taxon>Selenastraceae</taxon>
        <taxon>Monoraphidium</taxon>
    </lineage>
</organism>
<sequence>MRQQLRDRYGEQQQPRRRDGTAATAAAVSAAAGTASALPQLAELSAAPSWNLGVAVAAALGAWVWVKAFDALARSGVLEQKLS</sequence>
<gene>
    <name evidence="3" type="ORF">MNEG_2030</name>
</gene>
<feature type="transmembrane region" description="Helical" evidence="2">
    <location>
        <begin position="21"/>
        <end position="42"/>
    </location>
</feature>
<keyword evidence="2" id="KW-1133">Transmembrane helix</keyword>
<evidence type="ECO:0000313" key="4">
    <source>
        <dbReference type="Proteomes" id="UP000054498"/>
    </source>
</evidence>
<feature type="transmembrane region" description="Helical" evidence="2">
    <location>
        <begin position="48"/>
        <end position="66"/>
    </location>
</feature>
<keyword evidence="2" id="KW-0472">Membrane</keyword>
<reference evidence="3 4" key="1">
    <citation type="journal article" date="2013" name="BMC Genomics">
        <title>Reconstruction of the lipid metabolism for the microalga Monoraphidium neglectum from its genome sequence reveals characteristics suitable for biofuel production.</title>
        <authorList>
            <person name="Bogen C."/>
            <person name="Al-Dilaimi A."/>
            <person name="Albersmeier A."/>
            <person name="Wichmann J."/>
            <person name="Grundmann M."/>
            <person name="Rupp O."/>
            <person name="Lauersen K.J."/>
            <person name="Blifernez-Klassen O."/>
            <person name="Kalinowski J."/>
            <person name="Goesmann A."/>
            <person name="Mussgnug J.H."/>
            <person name="Kruse O."/>
        </authorList>
    </citation>
    <scope>NUCLEOTIDE SEQUENCE [LARGE SCALE GENOMIC DNA]</scope>
    <source>
        <strain evidence="3 4">SAG 48.87</strain>
    </source>
</reference>
<keyword evidence="2" id="KW-0812">Transmembrane</keyword>
<proteinExistence type="predicted"/>
<name>A0A0D2K6G5_9CHLO</name>